<accession>A0AAJ4XCQ5</accession>
<organism evidence="1 2">
    <name type="scientific">Sphingobacterium mizutaii</name>
    <dbReference type="NCBI Taxonomy" id="1010"/>
    <lineage>
        <taxon>Bacteria</taxon>
        <taxon>Pseudomonadati</taxon>
        <taxon>Bacteroidota</taxon>
        <taxon>Sphingobacteriia</taxon>
        <taxon>Sphingobacteriales</taxon>
        <taxon>Sphingobacteriaceae</taxon>
        <taxon>Sphingobacterium</taxon>
    </lineage>
</organism>
<name>A0AAJ4XCQ5_9SPHI</name>
<dbReference type="AlphaFoldDB" id="A0AAJ4XCQ5"/>
<gene>
    <name evidence="1" type="ORF">SAMEA4412673_02149</name>
</gene>
<evidence type="ECO:0008006" key="3">
    <source>
        <dbReference type="Google" id="ProtNLM"/>
    </source>
</evidence>
<evidence type="ECO:0000313" key="2">
    <source>
        <dbReference type="Proteomes" id="UP000215355"/>
    </source>
</evidence>
<dbReference type="GO" id="GO:0005975">
    <property type="term" value="P:carbohydrate metabolic process"/>
    <property type="evidence" value="ECO:0007669"/>
    <property type="project" value="InterPro"/>
</dbReference>
<protein>
    <recommendedName>
        <fullName evidence="3">Delta-aminolevulinic acid dehydratase</fullName>
    </recommendedName>
</protein>
<dbReference type="SUPFAM" id="SSF48208">
    <property type="entry name" value="Six-hairpin glycosidases"/>
    <property type="match status" value="1"/>
</dbReference>
<reference evidence="1 2" key="1">
    <citation type="submission" date="2017-06" db="EMBL/GenBank/DDBJ databases">
        <authorList>
            <consortium name="Pathogen Informatics"/>
        </authorList>
    </citation>
    <scope>NUCLEOTIDE SEQUENCE [LARGE SCALE GENOMIC DNA]</scope>
    <source>
        <strain evidence="1 2">NCTC12149</strain>
    </source>
</reference>
<dbReference type="KEGG" id="smiz:4412673_02149"/>
<dbReference type="Gene3D" id="1.50.10.20">
    <property type="match status" value="1"/>
</dbReference>
<proteinExistence type="predicted"/>
<sequence length="401" mass="47348">MNYYYSFQKLKTYCESQEFKGWDPYDGLNSRFFRNMPFSKLELPRLAWIQFFKRSHINFRPLFGVDKDYNPKGIGLFLNGYCNLYKLAPNENYLQKIIELADLLIKIKNEGYSGACWGYNFDWQARAFFQPKGTPTVVATTFIASALLEAYRITKRLEYLNTAIDTQYFILKDLNRTYDKDGDFSFSYSPLDKTQVFNASLLGSRLLSQIYGHTKDENLLTEARKSVSFAAKHQQKNGEWAYGTLPFHQWIDSFHTGYNLECIHAYQQYSGDKSFNQVIESGTNYYLKNFFTSKGIPKYYNNRIYPIDVHATSQLIITLSRLKIWDENIDLTKSVLMWTIINMQDPKGYFYYQLKKNFNSKIPYMRWAQAWMFYAFTEFLFNENTSELATNSKVTFQVKRN</sequence>
<dbReference type="InterPro" id="IPR008928">
    <property type="entry name" value="6-hairpin_glycosidase_sf"/>
</dbReference>
<dbReference type="EMBL" id="LT906468">
    <property type="protein sequence ID" value="SNV50731.1"/>
    <property type="molecule type" value="Genomic_DNA"/>
</dbReference>
<evidence type="ECO:0000313" key="1">
    <source>
        <dbReference type="EMBL" id="SNV50731.1"/>
    </source>
</evidence>
<dbReference type="Proteomes" id="UP000215355">
    <property type="component" value="Chromosome 1"/>
</dbReference>